<dbReference type="SUPFAM" id="SSF50814">
    <property type="entry name" value="Lipocalins"/>
    <property type="match status" value="1"/>
</dbReference>
<comment type="caution">
    <text evidence="12">The sequence shown here is derived from an EMBL/GenBank/DDBJ whole genome shotgun (WGS) entry which is preliminary data.</text>
</comment>
<accession>A0AAV6GEL0</accession>
<sequence length="200" mass="22316">MQATALVMFLGVLVGPLHATPLPSESQLPTQENFDLDRFMGKWYSLAKASTCPLWLKHKGDSAVGTLALQKQTSANTISVTKTKSRKGVCKQSSDEYKVTETPGRFQYYFSKWDADVDMYVVDTDYDVYALVVKHKHKRNSDKRGSNVSLYGRTPVLPEALMETFRRVVTEQGMTEDNIGIKKNKGECSPGDVSPDTPVE</sequence>
<keyword evidence="13" id="KW-1185">Reference proteome</keyword>
<evidence type="ECO:0000256" key="1">
    <source>
        <dbReference type="ARBA" id="ARBA00004613"/>
    </source>
</evidence>
<dbReference type="GO" id="GO:0005576">
    <property type="term" value="C:extracellular region"/>
    <property type="evidence" value="ECO:0007669"/>
    <property type="project" value="UniProtKB-SubCell"/>
</dbReference>
<dbReference type="PROSITE" id="PS00213">
    <property type="entry name" value="LIPOCALIN"/>
    <property type="match status" value="1"/>
</dbReference>
<comment type="similarity">
    <text evidence="2 8 9">Belongs to the calycin superfamily. Lipocalin family.</text>
</comment>
<evidence type="ECO:0000256" key="10">
    <source>
        <dbReference type="SAM" id="MobiDB-lite"/>
    </source>
</evidence>
<feature type="signal peptide" evidence="8">
    <location>
        <begin position="1"/>
        <end position="19"/>
    </location>
</feature>
<reference evidence="12" key="1">
    <citation type="submission" date="2020-10" db="EMBL/GenBank/DDBJ databases">
        <title>Chromosome-scale genome assembly of the Allis shad, Alosa alosa.</title>
        <authorList>
            <person name="Margot Z."/>
            <person name="Christophe K."/>
            <person name="Cabau C."/>
            <person name="Louis A."/>
            <person name="Berthelot C."/>
            <person name="Parey E."/>
            <person name="Roest Crollius H."/>
            <person name="Montfort J."/>
            <person name="Robinson-Rechavi M."/>
            <person name="Bucao C."/>
            <person name="Bouchez O."/>
            <person name="Gislard M."/>
            <person name="Lluch J."/>
            <person name="Milhes M."/>
            <person name="Lampietro C."/>
            <person name="Lopez Roques C."/>
            <person name="Donnadieu C."/>
            <person name="Braasch I."/>
            <person name="Desvignes T."/>
            <person name="Postlethwait J."/>
            <person name="Bobe J."/>
            <person name="Guiguen Y."/>
        </authorList>
    </citation>
    <scope>NUCLEOTIDE SEQUENCE</scope>
    <source>
        <strain evidence="12">M-15738</strain>
        <tissue evidence="12">Blood</tissue>
    </source>
</reference>
<keyword evidence="6" id="KW-0722">Serine protease inhibitor</keyword>
<feature type="chain" id="PRO_5043115533" description="Lipocalin/cytosolic fatty-acid binding domain-containing protein" evidence="8">
    <location>
        <begin position="20"/>
        <end position="200"/>
    </location>
</feature>
<organism evidence="12 13">
    <name type="scientific">Alosa alosa</name>
    <name type="common">allis shad</name>
    <dbReference type="NCBI Taxonomy" id="278164"/>
    <lineage>
        <taxon>Eukaryota</taxon>
        <taxon>Metazoa</taxon>
        <taxon>Chordata</taxon>
        <taxon>Craniata</taxon>
        <taxon>Vertebrata</taxon>
        <taxon>Euteleostomi</taxon>
        <taxon>Actinopterygii</taxon>
        <taxon>Neopterygii</taxon>
        <taxon>Teleostei</taxon>
        <taxon>Clupei</taxon>
        <taxon>Clupeiformes</taxon>
        <taxon>Clupeoidei</taxon>
        <taxon>Clupeidae</taxon>
        <taxon>Alosa</taxon>
    </lineage>
</organism>
<evidence type="ECO:0000256" key="5">
    <source>
        <dbReference type="ARBA" id="ARBA00022729"/>
    </source>
</evidence>
<keyword evidence="4" id="KW-0646">Protease inhibitor</keyword>
<evidence type="ECO:0000256" key="7">
    <source>
        <dbReference type="ARBA" id="ARBA00023157"/>
    </source>
</evidence>
<dbReference type="InterPro" id="IPR000566">
    <property type="entry name" value="Lipocln_cytosolic_FA-bd_dom"/>
</dbReference>
<evidence type="ECO:0000256" key="9">
    <source>
        <dbReference type="RuleBase" id="RU003695"/>
    </source>
</evidence>
<evidence type="ECO:0000256" key="3">
    <source>
        <dbReference type="ARBA" id="ARBA00022525"/>
    </source>
</evidence>
<dbReference type="PIRSF" id="PIRSF036893">
    <property type="entry name" value="Lipocalin_ApoD"/>
    <property type="match status" value="1"/>
</dbReference>
<evidence type="ECO:0000256" key="6">
    <source>
        <dbReference type="ARBA" id="ARBA00022900"/>
    </source>
</evidence>
<dbReference type="AlphaFoldDB" id="A0AAV6GEL0"/>
<dbReference type="Gene3D" id="2.40.128.20">
    <property type="match status" value="1"/>
</dbReference>
<dbReference type="EMBL" id="JADWDJ010000012">
    <property type="protein sequence ID" value="KAG5272296.1"/>
    <property type="molecule type" value="Genomic_DNA"/>
</dbReference>
<keyword evidence="7" id="KW-1015">Disulfide bond</keyword>
<keyword evidence="3" id="KW-0964">Secreted</keyword>
<dbReference type="InterPro" id="IPR029856">
    <property type="entry name" value="AMBP"/>
</dbReference>
<evidence type="ECO:0000256" key="8">
    <source>
        <dbReference type="PIRNR" id="PIRNR036893"/>
    </source>
</evidence>
<gene>
    <name evidence="12" type="ORF">AALO_G00163870</name>
</gene>
<proteinExistence type="inferred from homology"/>
<feature type="domain" description="Lipocalin/cytosolic fatty-acid binding" evidence="11">
    <location>
        <begin position="40"/>
        <end position="181"/>
    </location>
</feature>
<dbReference type="Pfam" id="PF00061">
    <property type="entry name" value="Lipocalin"/>
    <property type="match status" value="1"/>
</dbReference>
<evidence type="ECO:0000256" key="2">
    <source>
        <dbReference type="ARBA" id="ARBA00006889"/>
    </source>
</evidence>
<dbReference type="InterPro" id="IPR022272">
    <property type="entry name" value="Lipocalin_CS"/>
</dbReference>
<feature type="region of interest" description="Disordered" evidence="10">
    <location>
        <begin position="177"/>
        <end position="200"/>
    </location>
</feature>
<dbReference type="InterPro" id="IPR022271">
    <property type="entry name" value="Lipocalin_ApoD"/>
</dbReference>
<dbReference type="GO" id="GO:0004867">
    <property type="term" value="F:serine-type endopeptidase inhibitor activity"/>
    <property type="evidence" value="ECO:0007669"/>
    <property type="project" value="UniProtKB-KW"/>
</dbReference>
<dbReference type="Proteomes" id="UP000823561">
    <property type="component" value="Chromosome 12"/>
</dbReference>
<dbReference type="PANTHER" id="PTHR46676">
    <property type="entry name" value="PROTEIN AMBP"/>
    <property type="match status" value="1"/>
</dbReference>
<dbReference type="InterPro" id="IPR012674">
    <property type="entry name" value="Calycin"/>
</dbReference>
<keyword evidence="5 8" id="KW-0732">Signal</keyword>
<dbReference type="PANTHER" id="PTHR46676:SF1">
    <property type="entry name" value="PROTEIN AMBP"/>
    <property type="match status" value="1"/>
</dbReference>
<evidence type="ECO:0000256" key="4">
    <source>
        <dbReference type="ARBA" id="ARBA00022690"/>
    </source>
</evidence>
<evidence type="ECO:0000313" key="12">
    <source>
        <dbReference type="EMBL" id="KAG5272296.1"/>
    </source>
</evidence>
<dbReference type="PRINTS" id="PR01215">
    <property type="entry name" value="A1MCGLOBULIN"/>
</dbReference>
<dbReference type="InterPro" id="IPR002968">
    <property type="entry name" value="A1-microglobln"/>
</dbReference>
<protein>
    <recommendedName>
        <fullName evidence="11">Lipocalin/cytosolic fatty-acid binding domain-containing protein</fullName>
    </recommendedName>
</protein>
<evidence type="ECO:0000259" key="11">
    <source>
        <dbReference type="Pfam" id="PF00061"/>
    </source>
</evidence>
<name>A0AAV6GEL0_9TELE</name>
<dbReference type="PRINTS" id="PR00179">
    <property type="entry name" value="LIPOCALIN"/>
</dbReference>
<comment type="subcellular location">
    <subcellularLocation>
        <location evidence="1">Secreted</location>
    </subcellularLocation>
</comment>
<evidence type="ECO:0000313" key="13">
    <source>
        <dbReference type="Proteomes" id="UP000823561"/>
    </source>
</evidence>